<dbReference type="Proteomes" id="UP000019205">
    <property type="component" value="Chromosome"/>
</dbReference>
<dbReference type="Gene3D" id="3.40.50.300">
    <property type="entry name" value="P-loop containing nucleotide triphosphate hydrolases"/>
    <property type="match status" value="1"/>
</dbReference>
<keyword evidence="2" id="KW-1185">Reference proteome</keyword>
<evidence type="ECO:0000313" key="2">
    <source>
        <dbReference type="Proteomes" id="UP000019205"/>
    </source>
</evidence>
<accession>A4AE62</accession>
<dbReference type="HOGENOM" id="CLU_1068457_0_0_6"/>
<sequence>MNSTADSRPVLLHAHLFKNAGTTLDWSLQRSFSAGFCDHRDDAKMRGNPGYLADFLKAKPQLRALSSHWLPFPLPEVPGLTLRPLVILRHPIERIASVYEFERRQAVDHPGTQKARNGDLQSYVAWRLEQGTGPVIRNYQTRMLSGVYPGNDDDNQLNKAVQLLETLPAVGIVERYRESAVLFEEALKNDFPAIDLAFQRQNVRDASDQRSPEERREAVERELGELLAPVLAANSMDLALYDRACARFHKDWDGLRESSDLLDQLDARCRQLGAS</sequence>
<evidence type="ECO:0000313" key="1">
    <source>
        <dbReference type="EMBL" id="EAQ95707.1"/>
    </source>
</evidence>
<evidence type="ECO:0008006" key="3">
    <source>
        <dbReference type="Google" id="ProtNLM"/>
    </source>
</evidence>
<dbReference type="InterPro" id="IPR053259">
    <property type="entry name" value="Golvesin-related_Golgi"/>
</dbReference>
<reference evidence="1 2" key="1">
    <citation type="journal article" date="2007" name="Proc. Natl. Acad. Sci. U.S.A.">
        <title>Characterization of a marine gammaproteobacterium capable of aerobic anoxygenic photosynthesis.</title>
        <authorList>
            <person name="Fuchs B.M."/>
            <person name="Spring S."/>
            <person name="Teeling H."/>
            <person name="Quast C."/>
            <person name="Wulf J."/>
            <person name="Schattenhofer M."/>
            <person name="Yan S."/>
            <person name="Ferriera S."/>
            <person name="Johnson J."/>
            <person name="Glockner F.O."/>
            <person name="Amann R."/>
        </authorList>
    </citation>
    <scope>NUCLEOTIDE SEQUENCE [LARGE SCALE GENOMIC DNA]</scope>
    <source>
        <strain evidence="1">KT71</strain>
    </source>
</reference>
<gene>
    <name evidence="1" type="ORF">KT71_19779</name>
</gene>
<dbReference type="eggNOG" id="ENOG5032FGS">
    <property type="taxonomic scope" value="Bacteria"/>
</dbReference>
<dbReference type="InterPro" id="IPR027417">
    <property type="entry name" value="P-loop_NTPase"/>
</dbReference>
<dbReference type="PANTHER" id="PTHR32301">
    <property type="entry name" value="COUNTIN RECEPTOR CNR3-RELATED"/>
    <property type="match status" value="1"/>
</dbReference>
<dbReference type="EMBL" id="AAOA02000002">
    <property type="protein sequence ID" value="EAQ95707.1"/>
    <property type="molecule type" value="Genomic_DNA"/>
</dbReference>
<comment type="caution">
    <text evidence="1">The sequence shown here is derived from an EMBL/GenBank/DDBJ whole genome shotgun (WGS) entry which is preliminary data.</text>
</comment>
<proteinExistence type="predicted"/>
<dbReference type="STRING" id="314285.KT71_19779"/>
<protein>
    <recommendedName>
        <fullName evidence="3">Sulfotransferase family</fullName>
    </recommendedName>
</protein>
<organism evidence="1 2">
    <name type="scientific">Congregibacter litoralis KT71</name>
    <dbReference type="NCBI Taxonomy" id="314285"/>
    <lineage>
        <taxon>Bacteria</taxon>
        <taxon>Pseudomonadati</taxon>
        <taxon>Pseudomonadota</taxon>
        <taxon>Gammaproteobacteria</taxon>
        <taxon>Cellvibrionales</taxon>
        <taxon>Halieaceae</taxon>
        <taxon>Congregibacter</taxon>
    </lineage>
</organism>
<dbReference type="PANTHER" id="PTHR32301:SF6">
    <property type="entry name" value="GOLVESIN-RELATED"/>
    <property type="match status" value="1"/>
</dbReference>
<reference evidence="1 2" key="2">
    <citation type="journal article" date="2009" name="PLoS ONE">
        <title>The photosynthetic apparatus and its regulation in the aerobic gammaproteobacterium Congregibacter litoralis gen. nov., sp. nov.</title>
        <authorList>
            <person name="Spring S."/>
            <person name="Lunsdorf H."/>
            <person name="Fuchs B.M."/>
            <person name="Tindall B.J."/>
        </authorList>
    </citation>
    <scope>NUCLEOTIDE SEQUENCE [LARGE SCALE GENOMIC DNA]</scope>
    <source>
        <strain evidence="1">KT71</strain>
    </source>
</reference>
<dbReference type="AlphaFoldDB" id="A4AE62"/>
<name>A4AE62_9GAMM</name>